<comment type="similarity">
    <text evidence="6">Belongs to the globin family.</text>
</comment>
<dbReference type="Gene3D" id="1.10.490.10">
    <property type="entry name" value="Globins"/>
    <property type="match status" value="1"/>
</dbReference>
<accession>A0ABM5KWK9</accession>
<evidence type="ECO:0000259" key="7">
    <source>
        <dbReference type="PROSITE" id="PS01033"/>
    </source>
</evidence>
<feature type="domain" description="Globin" evidence="7">
    <location>
        <begin position="26"/>
        <end position="167"/>
    </location>
</feature>
<dbReference type="Proteomes" id="UP001652700">
    <property type="component" value="Unplaced"/>
</dbReference>
<dbReference type="EnsemblMetazoa" id="XM_050658611.1">
    <property type="protein sequence ID" value="XP_050514568.1"/>
    <property type="gene ID" value="LOC114337834"/>
</dbReference>
<dbReference type="InterPro" id="IPR012292">
    <property type="entry name" value="Globin/Proto"/>
</dbReference>
<dbReference type="InterPro" id="IPR000971">
    <property type="entry name" value="Globin"/>
</dbReference>
<keyword evidence="9" id="KW-1185">Reference proteome</keyword>
<dbReference type="SUPFAM" id="SSF46458">
    <property type="entry name" value="Globin-like"/>
    <property type="match status" value="1"/>
</dbReference>
<organism evidence="8 9">
    <name type="scientific">Diabrotica virgifera virgifera</name>
    <name type="common">western corn rootworm</name>
    <dbReference type="NCBI Taxonomy" id="50390"/>
    <lineage>
        <taxon>Eukaryota</taxon>
        <taxon>Metazoa</taxon>
        <taxon>Ecdysozoa</taxon>
        <taxon>Arthropoda</taxon>
        <taxon>Hexapoda</taxon>
        <taxon>Insecta</taxon>
        <taxon>Pterygota</taxon>
        <taxon>Neoptera</taxon>
        <taxon>Endopterygota</taxon>
        <taxon>Coleoptera</taxon>
        <taxon>Polyphaga</taxon>
        <taxon>Cucujiformia</taxon>
        <taxon>Chrysomeloidea</taxon>
        <taxon>Chrysomelidae</taxon>
        <taxon>Galerucinae</taxon>
        <taxon>Diabroticina</taxon>
        <taxon>Diabroticites</taxon>
        <taxon>Diabrotica</taxon>
    </lineage>
</organism>
<evidence type="ECO:0000256" key="1">
    <source>
        <dbReference type="ARBA" id="ARBA00022448"/>
    </source>
</evidence>
<dbReference type="PANTHER" id="PTHR47217:SF1">
    <property type="entry name" value="GLOBIN-LIKE PROTEIN"/>
    <property type="match status" value="1"/>
</dbReference>
<evidence type="ECO:0000256" key="3">
    <source>
        <dbReference type="ARBA" id="ARBA00022621"/>
    </source>
</evidence>
<reference evidence="8" key="1">
    <citation type="submission" date="2025-05" db="UniProtKB">
        <authorList>
            <consortium name="EnsemblMetazoa"/>
        </authorList>
    </citation>
    <scope>IDENTIFICATION</scope>
</reference>
<dbReference type="InterPro" id="IPR044399">
    <property type="entry name" value="Mb-like_M"/>
</dbReference>
<dbReference type="PROSITE" id="PS01033">
    <property type="entry name" value="GLOBIN"/>
    <property type="match status" value="1"/>
</dbReference>
<keyword evidence="2 6" id="KW-0349">Heme</keyword>
<evidence type="ECO:0000256" key="6">
    <source>
        <dbReference type="RuleBase" id="RU000356"/>
    </source>
</evidence>
<keyword evidence="3 6" id="KW-0561">Oxygen transport</keyword>
<keyword evidence="4" id="KW-0479">Metal-binding</keyword>
<evidence type="ECO:0000313" key="8">
    <source>
        <dbReference type="EnsemblMetazoa" id="XP_050514570.1"/>
    </source>
</evidence>
<dbReference type="EnsemblMetazoa" id="XM_050658614.1">
    <property type="protein sequence ID" value="XP_050514571.1"/>
    <property type="gene ID" value="LOC114337834"/>
</dbReference>
<dbReference type="RefSeq" id="XP_050514569.1">
    <property type="nucleotide sequence ID" value="XM_050658612.1"/>
</dbReference>
<proteinExistence type="inferred from homology"/>
<keyword evidence="5" id="KW-0408">Iron</keyword>
<evidence type="ECO:0000256" key="2">
    <source>
        <dbReference type="ARBA" id="ARBA00022617"/>
    </source>
</evidence>
<protein>
    <recommendedName>
        <fullName evidence="7">Globin domain-containing protein</fullName>
    </recommendedName>
</protein>
<name>A0ABM5KWK9_DIAVI</name>
<evidence type="ECO:0000313" key="9">
    <source>
        <dbReference type="Proteomes" id="UP001652700"/>
    </source>
</evidence>
<dbReference type="EnsemblMetazoa" id="XM_050658612.1">
    <property type="protein sequence ID" value="XP_050514569.1"/>
    <property type="gene ID" value="LOC114337834"/>
</dbReference>
<dbReference type="CDD" id="cd01040">
    <property type="entry name" value="Mb-like"/>
    <property type="match status" value="1"/>
</dbReference>
<dbReference type="PANTHER" id="PTHR47217">
    <property type="entry name" value="GLOBIN-LIKE PROTEIN"/>
    <property type="match status" value="1"/>
</dbReference>
<sequence length="171" mass="19471">MGSVLSYFLGFFVNQGRIDDANPVTGLTSRDIYLITNSWNKVISQPTENGIKFFMRLFEIAPKHKLTFPFRDVPTEDLPRNKKFHAHVNSVMYSISSIVNSLNDVDTVAAIIDKIGRNHARRSVDLQALKDVKRALLDIFAFMTTAELAAWNKMLDYFAKTAFKGIHEENE</sequence>
<dbReference type="RefSeq" id="XP_050514568.1">
    <property type="nucleotide sequence ID" value="XM_050658611.1"/>
</dbReference>
<dbReference type="RefSeq" id="XP_050514570.1">
    <property type="nucleotide sequence ID" value="XM_050658613.1"/>
</dbReference>
<dbReference type="RefSeq" id="XP_050514571.1">
    <property type="nucleotide sequence ID" value="XM_050658614.1"/>
</dbReference>
<evidence type="ECO:0000256" key="5">
    <source>
        <dbReference type="ARBA" id="ARBA00023004"/>
    </source>
</evidence>
<evidence type="ECO:0000256" key="4">
    <source>
        <dbReference type="ARBA" id="ARBA00022723"/>
    </source>
</evidence>
<dbReference type="GeneID" id="114337834"/>
<dbReference type="EnsemblMetazoa" id="XM_050658613.1">
    <property type="protein sequence ID" value="XP_050514570.1"/>
    <property type="gene ID" value="LOC114337834"/>
</dbReference>
<keyword evidence="1 6" id="KW-0813">Transport</keyword>
<dbReference type="InterPro" id="IPR009050">
    <property type="entry name" value="Globin-like_sf"/>
</dbReference>
<dbReference type="Pfam" id="PF00042">
    <property type="entry name" value="Globin"/>
    <property type="match status" value="1"/>
</dbReference>